<dbReference type="RefSeq" id="WP_022920362.1">
    <property type="nucleotide sequence ID" value="NZ_BMLB01000002.1"/>
</dbReference>
<feature type="transmembrane region" description="Helical" evidence="7">
    <location>
        <begin position="382"/>
        <end position="403"/>
    </location>
</feature>
<feature type="transmembrane region" description="Helical" evidence="7">
    <location>
        <begin position="193"/>
        <end position="212"/>
    </location>
</feature>
<feature type="transmembrane region" description="Helical" evidence="7">
    <location>
        <begin position="329"/>
        <end position="350"/>
    </location>
</feature>
<dbReference type="Proteomes" id="UP000662111">
    <property type="component" value="Unassembled WGS sequence"/>
</dbReference>
<gene>
    <name evidence="8" type="ORF">GCM10011509_11510</name>
</gene>
<accession>A0ABQ2F5U3</accession>
<dbReference type="PANTHER" id="PTHR47089">
    <property type="entry name" value="ABC TRANSPORTER, PERMEASE PROTEIN"/>
    <property type="match status" value="1"/>
</dbReference>
<evidence type="ECO:0000256" key="2">
    <source>
        <dbReference type="ARBA" id="ARBA00022475"/>
    </source>
</evidence>
<feature type="transmembrane region" description="Helical" evidence="7">
    <location>
        <begin position="142"/>
        <end position="160"/>
    </location>
</feature>
<evidence type="ECO:0000256" key="3">
    <source>
        <dbReference type="ARBA" id="ARBA00022692"/>
    </source>
</evidence>
<evidence type="ECO:0000256" key="1">
    <source>
        <dbReference type="ARBA" id="ARBA00004651"/>
    </source>
</evidence>
<evidence type="ECO:0000256" key="5">
    <source>
        <dbReference type="ARBA" id="ARBA00023136"/>
    </source>
</evidence>
<keyword evidence="2" id="KW-1003">Cell membrane</keyword>
<keyword evidence="3 7" id="KW-0812">Transmembrane</keyword>
<evidence type="ECO:0008006" key="10">
    <source>
        <dbReference type="Google" id="ProtNLM"/>
    </source>
</evidence>
<feature type="region of interest" description="Disordered" evidence="6">
    <location>
        <begin position="1"/>
        <end position="53"/>
    </location>
</feature>
<protein>
    <recommendedName>
        <fullName evidence="10">ABC transporter permease</fullName>
    </recommendedName>
</protein>
<dbReference type="PANTHER" id="PTHR47089:SF1">
    <property type="entry name" value="GUANOSINE ABC TRANSPORTER PERMEASE PROTEIN NUPP"/>
    <property type="match status" value="1"/>
</dbReference>
<dbReference type="InterPro" id="IPR001851">
    <property type="entry name" value="ABC_transp_permease"/>
</dbReference>
<comment type="subcellular location">
    <subcellularLocation>
        <location evidence="1">Cell membrane</location>
        <topology evidence="1">Multi-pass membrane protein</topology>
    </subcellularLocation>
</comment>
<sequence length="453" mass="47296">MSDKHDPSLSEGSDAGEEQANVAAPPAETGTGTDGADAAPAGTHGPTHREQDRPSVLHQILSGSALMSVLAIVLALFIGGLLIAFADQETRDASGYFFSRPTDTLAAGWSAMWDAYVAMFRGSVFDWQAASFAAMIKPLTESLVFAVPLILAGLGIAVGFRAGLFNIGAQGQIIVGAIVAAWLGFAFDLPPVIHLLVAILGGAIGGAVYGGIPGLLKARFGANEVIVTIMLNYIAVYLISYMLKQPAFNPGRTGQRSPAVAPEATYPLLVPDWLVPGNTFRLHWGFVVAILATLFVWWLLERSTIGFELRAAGANPAAARTAGMSVGRVILVTMLIAGALSGLAATAQVLGTERSLTAGVAASYGFDAITVALLGRSRPWGTFFAGLLFGALKAGGFLMQSLTATPIDIVLVVQSIIVLLIAAPPLVRAVFRLPSPGSRSRRQSRSTTKEVTA</sequence>
<comment type="caution">
    <text evidence="8">The sequence shown here is derived from an EMBL/GenBank/DDBJ whole genome shotgun (WGS) entry which is preliminary data.</text>
</comment>
<feature type="compositionally biased region" description="Low complexity" evidence="6">
    <location>
        <begin position="23"/>
        <end position="45"/>
    </location>
</feature>
<feature type="transmembrane region" description="Helical" evidence="7">
    <location>
        <begin position="167"/>
        <end position="187"/>
    </location>
</feature>
<feature type="transmembrane region" description="Helical" evidence="7">
    <location>
        <begin position="356"/>
        <end position="375"/>
    </location>
</feature>
<feature type="transmembrane region" description="Helical" evidence="7">
    <location>
        <begin position="409"/>
        <end position="431"/>
    </location>
</feature>
<feature type="transmembrane region" description="Helical" evidence="7">
    <location>
        <begin position="65"/>
        <end position="86"/>
    </location>
</feature>
<proteinExistence type="predicted"/>
<dbReference type="CDD" id="cd06580">
    <property type="entry name" value="TM_PBP1_transp_TpRbsC_like"/>
    <property type="match status" value="1"/>
</dbReference>
<evidence type="ECO:0000313" key="9">
    <source>
        <dbReference type="Proteomes" id="UP000662111"/>
    </source>
</evidence>
<keyword evidence="9" id="KW-1185">Reference proteome</keyword>
<name>A0ABQ2F5U3_9MICO</name>
<dbReference type="EMBL" id="BMLB01000002">
    <property type="protein sequence ID" value="GGK64878.1"/>
    <property type="molecule type" value="Genomic_DNA"/>
</dbReference>
<evidence type="ECO:0000256" key="7">
    <source>
        <dbReference type="SAM" id="Phobius"/>
    </source>
</evidence>
<evidence type="ECO:0000256" key="4">
    <source>
        <dbReference type="ARBA" id="ARBA00022989"/>
    </source>
</evidence>
<dbReference type="Pfam" id="PF02653">
    <property type="entry name" value="BPD_transp_2"/>
    <property type="match status" value="1"/>
</dbReference>
<feature type="transmembrane region" description="Helical" evidence="7">
    <location>
        <begin position="224"/>
        <end position="243"/>
    </location>
</feature>
<keyword evidence="5 7" id="KW-0472">Membrane</keyword>
<evidence type="ECO:0000256" key="6">
    <source>
        <dbReference type="SAM" id="MobiDB-lite"/>
    </source>
</evidence>
<keyword evidence="4 7" id="KW-1133">Transmembrane helix</keyword>
<feature type="transmembrane region" description="Helical" evidence="7">
    <location>
        <begin position="282"/>
        <end position="300"/>
    </location>
</feature>
<organism evidence="8 9">
    <name type="scientific">Ornithinimicrobium pekingense</name>
    <dbReference type="NCBI Taxonomy" id="384677"/>
    <lineage>
        <taxon>Bacteria</taxon>
        <taxon>Bacillati</taxon>
        <taxon>Actinomycetota</taxon>
        <taxon>Actinomycetes</taxon>
        <taxon>Micrococcales</taxon>
        <taxon>Ornithinimicrobiaceae</taxon>
        <taxon>Ornithinimicrobium</taxon>
    </lineage>
</organism>
<evidence type="ECO:0000313" key="8">
    <source>
        <dbReference type="EMBL" id="GGK64878.1"/>
    </source>
</evidence>
<reference evidence="9" key="1">
    <citation type="journal article" date="2019" name="Int. J. Syst. Evol. Microbiol.">
        <title>The Global Catalogue of Microorganisms (GCM) 10K type strain sequencing project: providing services to taxonomists for standard genome sequencing and annotation.</title>
        <authorList>
            <consortium name="The Broad Institute Genomics Platform"/>
            <consortium name="The Broad Institute Genome Sequencing Center for Infectious Disease"/>
            <person name="Wu L."/>
            <person name="Ma J."/>
        </authorList>
    </citation>
    <scope>NUCLEOTIDE SEQUENCE [LARGE SCALE GENOMIC DNA]</scope>
    <source>
        <strain evidence="9">CGMCC 1.5362</strain>
    </source>
</reference>